<protein>
    <recommendedName>
        <fullName evidence="5">Lipoprotein</fullName>
    </recommendedName>
</protein>
<evidence type="ECO:0000313" key="4">
    <source>
        <dbReference type="Proteomes" id="UP000826616"/>
    </source>
</evidence>
<keyword evidence="2" id="KW-0732">Signal</keyword>
<feature type="compositionally biased region" description="Basic and acidic residues" evidence="1">
    <location>
        <begin position="32"/>
        <end position="47"/>
    </location>
</feature>
<dbReference type="Proteomes" id="UP000826616">
    <property type="component" value="Chromosome"/>
</dbReference>
<reference evidence="3 4" key="1">
    <citation type="submission" date="2021-08" db="EMBL/GenBank/DDBJ databases">
        <title>Complete genome sequence of the strain Aneurinibacillus thermoaerophilus CCM 8960.</title>
        <authorList>
            <person name="Musilova J."/>
            <person name="Kourilova X."/>
            <person name="Pernicova I."/>
            <person name="Bezdicek M."/>
            <person name="Lengerova M."/>
            <person name="Obruca S."/>
            <person name="Sedlar K."/>
        </authorList>
    </citation>
    <scope>NUCLEOTIDE SEQUENCE [LARGE SCALE GENOMIC DNA]</scope>
    <source>
        <strain evidence="3 4">CCM 8960</strain>
    </source>
</reference>
<dbReference type="RefSeq" id="WP_057898079.1">
    <property type="nucleotide sequence ID" value="NZ_CP080764.1"/>
</dbReference>
<evidence type="ECO:0008006" key="5">
    <source>
        <dbReference type="Google" id="ProtNLM"/>
    </source>
</evidence>
<keyword evidence="4" id="KW-1185">Reference proteome</keyword>
<dbReference type="PROSITE" id="PS51257">
    <property type="entry name" value="PROKAR_LIPOPROTEIN"/>
    <property type="match status" value="1"/>
</dbReference>
<evidence type="ECO:0000256" key="1">
    <source>
        <dbReference type="SAM" id="MobiDB-lite"/>
    </source>
</evidence>
<accession>A0ABX8Y8C6</accession>
<feature type="chain" id="PRO_5047467603" description="Lipoprotein" evidence="2">
    <location>
        <begin position="26"/>
        <end position="156"/>
    </location>
</feature>
<gene>
    <name evidence="3" type="ORF">K3F53_13520</name>
</gene>
<feature type="signal peptide" evidence="2">
    <location>
        <begin position="1"/>
        <end position="25"/>
    </location>
</feature>
<sequence>MRTKNVIFASLVLLFGLGLTGCSSSSQQPAQDHVHHEEGQPHQHEGGDTTSPNNTQVEKAIKDEIQGLATIESNVNKNDFQSASTLFDQIHEEYHSAILPSVKAKNAKLAEDMHGKFDALEDAIKNKDKTKTSNMIKINRDNLNQAAKELGISLKQ</sequence>
<evidence type="ECO:0000313" key="3">
    <source>
        <dbReference type="EMBL" id="QYY41903.1"/>
    </source>
</evidence>
<proteinExistence type="predicted"/>
<dbReference type="EMBL" id="CP080764">
    <property type="protein sequence ID" value="QYY41903.1"/>
    <property type="molecule type" value="Genomic_DNA"/>
</dbReference>
<dbReference type="GeneID" id="97142396"/>
<feature type="region of interest" description="Disordered" evidence="1">
    <location>
        <begin position="25"/>
        <end position="55"/>
    </location>
</feature>
<organism evidence="3 4">
    <name type="scientific">Aneurinibacillus thermoaerophilus</name>
    <dbReference type="NCBI Taxonomy" id="143495"/>
    <lineage>
        <taxon>Bacteria</taxon>
        <taxon>Bacillati</taxon>
        <taxon>Bacillota</taxon>
        <taxon>Bacilli</taxon>
        <taxon>Bacillales</taxon>
        <taxon>Paenibacillaceae</taxon>
        <taxon>Aneurinibacillus group</taxon>
        <taxon>Aneurinibacillus</taxon>
    </lineage>
</organism>
<evidence type="ECO:0000256" key="2">
    <source>
        <dbReference type="SAM" id="SignalP"/>
    </source>
</evidence>
<name>A0ABX8Y8C6_ANETH</name>